<accession>A0AAV5UP21</accession>
<reference evidence="1" key="1">
    <citation type="submission" date="2023-10" db="EMBL/GenBank/DDBJ databases">
        <title>Genome assembly of Pristionchus species.</title>
        <authorList>
            <person name="Yoshida K."/>
            <person name="Sommer R.J."/>
        </authorList>
    </citation>
    <scope>NUCLEOTIDE SEQUENCE</scope>
    <source>
        <strain evidence="1">RS5133</strain>
    </source>
</reference>
<keyword evidence="2" id="KW-1185">Reference proteome</keyword>
<gene>
    <name evidence="1" type="ORF">PFISCL1PPCAC_167</name>
</gene>
<comment type="caution">
    <text evidence="1">The sequence shown here is derived from an EMBL/GenBank/DDBJ whole genome shotgun (WGS) entry which is preliminary data.</text>
</comment>
<sequence length="90" mass="9849">SRDSTVSIPRLSIDASVEMTTGLSGMPSISFRKSLIPILATFVALSKRSLVSDDDICAELRTNHALPYSTPYRCHSCVVIVKDEKVTGHR</sequence>
<organism evidence="1 2">
    <name type="scientific">Pristionchus fissidentatus</name>
    <dbReference type="NCBI Taxonomy" id="1538716"/>
    <lineage>
        <taxon>Eukaryota</taxon>
        <taxon>Metazoa</taxon>
        <taxon>Ecdysozoa</taxon>
        <taxon>Nematoda</taxon>
        <taxon>Chromadorea</taxon>
        <taxon>Rhabditida</taxon>
        <taxon>Rhabditina</taxon>
        <taxon>Diplogasteromorpha</taxon>
        <taxon>Diplogasteroidea</taxon>
        <taxon>Neodiplogasteridae</taxon>
        <taxon>Pristionchus</taxon>
    </lineage>
</organism>
<proteinExistence type="predicted"/>
<evidence type="ECO:0000313" key="2">
    <source>
        <dbReference type="Proteomes" id="UP001432322"/>
    </source>
</evidence>
<name>A0AAV5UP21_9BILA</name>
<dbReference type="Proteomes" id="UP001432322">
    <property type="component" value="Unassembled WGS sequence"/>
</dbReference>
<evidence type="ECO:0000313" key="1">
    <source>
        <dbReference type="EMBL" id="GMT08870.1"/>
    </source>
</evidence>
<feature type="non-terminal residue" evidence="1">
    <location>
        <position position="1"/>
    </location>
</feature>
<dbReference type="AlphaFoldDB" id="A0AAV5UP21"/>
<protein>
    <submittedName>
        <fullName evidence="1">Uncharacterized protein</fullName>
    </submittedName>
</protein>
<dbReference type="EMBL" id="BTSY01000001">
    <property type="protein sequence ID" value="GMT08870.1"/>
    <property type="molecule type" value="Genomic_DNA"/>
</dbReference>